<dbReference type="PANTHER" id="PTHR43539">
    <property type="entry name" value="FLAVIN-BINDING MONOOXYGENASE-LIKE PROTEIN (AFU_ORTHOLOGUE AFUA_4G09220)"/>
    <property type="match status" value="1"/>
</dbReference>
<feature type="region of interest" description="Disordered" evidence="7">
    <location>
        <begin position="1127"/>
        <end position="1161"/>
    </location>
</feature>
<comment type="similarity">
    <text evidence="1 6">Belongs to the FMO family.</text>
</comment>
<gene>
    <name evidence="8" type="ORF">HYH02_000673</name>
</gene>
<comment type="cofactor">
    <cofactor evidence="6">
        <name>FAD</name>
        <dbReference type="ChEBI" id="CHEBI:57692"/>
    </cofactor>
</comment>
<dbReference type="PRINTS" id="PR00370">
    <property type="entry name" value="FMOXYGENASE"/>
</dbReference>
<evidence type="ECO:0000313" key="8">
    <source>
        <dbReference type="EMBL" id="KAG2454841.1"/>
    </source>
</evidence>
<dbReference type="OrthoDB" id="66881at2759"/>
<dbReference type="Proteomes" id="UP000613740">
    <property type="component" value="Unassembled WGS sequence"/>
</dbReference>
<evidence type="ECO:0000256" key="2">
    <source>
        <dbReference type="ARBA" id="ARBA00022630"/>
    </source>
</evidence>
<feature type="region of interest" description="Disordered" evidence="7">
    <location>
        <begin position="900"/>
        <end position="964"/>
    </location>
</feature>
<keyword evidence="9" id="KW-1185">Reference proteome</keyword>
<keyword evidence="6" id="KW-0503">Monooxygenase</keyword>
<dbReference type="Pfam" id="PF00743">
    <property type="entry name" value="FMO-like"/>
    <property type="match status" value="1"/>
</dbReference>
<feature type="compositionally biased region" description="Gly residues" evidence="7">
    <location>
        <begin position="528"/>
        <end position="538"/>
    </location>
</feature>
<evidence type="ECO:0000256" key="5">
    <source>
        <dbReference type="ARBA" id="ARBA00047707"/>
    </source>
</evidence>
<evidence type="ECO:0000256" key="3">
    <source>
        <dbReference type="ARBA" id="ARBA00022827"/>
    </source>
</evidence>
<dbReference type="Gene3D" id="3.50.50.60">
    <property type="entry name" value="FAD/NAD(P)-binding domain"/>
    <property type="match status" value="1"/>
</dbReference>
<feature type="compositionally biased region" description="Low complexity" evidence="7">
    <location>
        <begin position="1322"/>
        <end position="1341"/>
    </location>
</feature>
<feature type="region of interest" description="Disordered" evidence="7">
    <location>
        <begin position="1235"/>
        <end position="1385"/>
    </location>
</feature>
<feature type="compositionally biased region" description="Low complexity" evidence="7">
    <location>
        <begin position="1736"/>
        <end position="1746"/>
    </location>
</feature>
<feature type="region of interest" description="Disordered" evidence="7">
    <location>
        <begin position="1712"/>
        <end position="1746"/>
    </location>
</feature>
<dbReference type="InterPro" id="IPR000960">
    <property type="entry name" value="Flavin_mOase"/>
</dbReference>
<comment type="catalytic activity">
    <reaction evidence="5">
        <text>indole-3-pyruvate + NADPH + O2 + H(+) = (indol-3-yl)acetate + CO2 + NADP(+) + H2O</text>
        <dbReference type="Rhea" id="RHEA:34331"/>
        <dbReference type="ChEBI" id="CHEBI:15377"/>
        <dbReference type="ChEBI" id="CHEBI:15378"/>
        <dbReference type="ChEBI" id="CHEBI:15379"/>
        <dbReference type="ChEBI" id="CHEBI:16526"/>
        <dbReference type="ChEBI" id="CHEBI:17640"/>
        <dbReference type="ChEBI" id="CHEBI:30854"/>
        <dbReference type="ChEBI" id="CHEBI:57783"/>
        <dbReference type="ChEBI" id="CHEBI:58349"/>
        <dbReference type="EC" id="1.14.13.168"/>
    </reaction>
</comment>
<feature type="region of interest" description="Disordered" evidence="7">
    <location>
        <begin position="1076"/>
        <end position="1111"/>
    </location>
</feature>
<feature type="compositionally biased region" description="Gly residues" evidence="7">
    <location>
        <begin position="1127"/>
        <end position="1139"/>
    </location>
</feature>
<sequence length="1916" mass="196103">MDFLPGGVGATLCPPPERLRKILIVGAGVSGLQCARQFLKLGCSVLVLELNEELGGVWLRNYSGFGLQVPWKLYQFPEFPWPKEIQPRHEYPTGEDVQEYVRAYATHFDLRRHIRFNCKLLRLRWCPNIRSWEALYCDTSVEKFFKVVVDYAVICAGIYSQPYIPDYEGTDSYAGIQLHAKDFTDLSLARGRRVVIVGAGKTALDCVGSIVATNTAASVTLLYRQAHWPLPRRMLGTSVRRLLFNRAMTGMMAPYYTASAGKQLAARAAAPLKKLFWRSMERMIGGKFRITEQMRPRVHLPDDLFYGGQILDNTMDKLIRSEALNTVKGEINRFVRNGVILQDGSFVAADLVLYCTGYLKTYDYLDGDMRARLDLQKDGLYLYRNCLPYAVPHLAFIGSEVSTYNNILTQGLQALWLAHVLTGRLQLPSPVDMAEDVRAQQRWRRAVMPAQRSRGSVLMLYMMQYHDQLLEDMGIKPRRKGLNLFAECFAAYTAEDYTELLADDRTMSAAQEAEQQLIGPGMPPPFRGGQGHGHGNGQGHEDSGDQDGHGSGAYGHAANGYGSGAGTAPGRHGHPGTPRGNAGSGSYGTYSSMGQPGSSAFGDAFISGNAAAVAAASAAPPSVTGHAGAAMGLSSAPLGGSGAAPPASTRGTMLAVYAQRLQQDGYEYHRALMGEPVGSGANNNNNNSGSGGVAGLRTMSMSVSRGAGSMTANKRPMSSGTGLAGRQLSMSKGVLAPLAGLLNGSPHASFRRSVDSPHASFGPHASLALGGSGAPSASGSVGSHRPHTANARAHTTEGFDGAAVAHAAIAAAGLAGRNLGRGESPQSPLVALQSAMTPHEAAGLTAGGRQHAATTHGESPHAHGMQHTDNYNSPRSAAGSGKSATNSQMFLAVQQQLWHYNQQHHHHHQDHSRPHPAPPASANELHRMPPPSQAQSAPGPGRSGRSRSRAPPSPPGQHGYGQHLQGHFNSAQAQAAEYSPLPSHVEVELGVGSTSSLVGASALRGSQLAPVMGAMESGCVPATVVHAATTASMYTGGAPTGSLTINRTGSGGSGLGSAGLAGGNCNANCGCGGGSASRLSPASTTSRHALSTHVSLGQPGPQSPAHSHSRLSRNTLANSPLFDLAGASGGQGCGGGGGTHRPSQRTTDGGHQYPHSASLPYARSGSVGVIRTSQHLQSLEGMGSGAAEELIAEGEFVVVGPLGDDADEQDELRIGELSDTHFCSAAGAIAGGSAAGASLGGNSASASARRTGGRLPPPSPSSGLSRLSRLGDGAASRHTVNSGRGSTGGITPYDSSNGPAATSASGSSSSLHLQHQHHQQHLQHQLQAQHAYAHHTAIAAQFGQVGGPNDHDLAGQEHSCPPDCSPLRSGTHASHRTTEADGGDLSPFASEAMPSSCKDAVSGCHGLCEAAEQGSVAEAAAAAMEREGSELTYLQQAGTCGAGAAADVELQPQPTLRSPSGGHVAASDVALSAIGRSGYMTHACASEPSNRLSVSSRTSFDSRFSSIDVTPPPSIASIATGPGHAGEGGSACKTAAAASGRSRLAGGIFDMQPYLVLRTGDESAEQQQGLEHADGAPAAAQPAVDRLAGGAPVTPQQAQAAAVDAVGAGGFLDGCSPASANGYGEPTMAMSSMMMRAHSIPSTVSNGANSSSAATGSGMAPFGSMFPSESVALHMTGSSSLAGLHSDPNASGARALLAPGSSAFGAASVQASGLPSAGRSSKRAPPRHISGGAGGSTTPSAQASAQAPAGRMLAVLDRGSSGTLALAVVPMLGGNSNMVPASMSGGSAASSAVVLAPRSTGAARLQPGSGSSARLFGQPMNAAPRSPAVQQASAGGGAAGDAPISSSVADHNSNALQLSNMTLGGWGAGGHAGAGGSSLIGLSGGMCYATGVMSLSRMESLSSREEPRLGAEALAQ</sequence>
<evidence type="ECO:0000313" key="9">
    <source>
        <dbReference type="Proteomes" id="UP000613740"/>
    </source>
</evidence>
<dbReference type="GO" id="GO:0050660">
    <property type="term" value="F:flavin adenine dinucleotide binding"/>
    <property type="evidence" value="ECO:0007669"/>
    <property type="project" value="InterPro"/>
</dbReference>
<proteinExistence type="inferred from homology"/>
<keyword evidence="3 6" id="KW-0274">FAD</keyword>
<protein>
    <recommendedName>
        <fullName evidence="6">Flavin-containing monooxygenase</fullName>
        <ecNumber evidence="6">1.-.-.-</ecNumber>
    </recommendedName>
</protein>
<organism evidence="8 9">
    <name type="scientific">Chlamydomonas schloesseri</name>
    <dbReference type="NCBI Taxonomy" id="2026947"/>
    <lineage>
        <taxon>Eukaryota</taxon>
        <taxon>Viridiplantae</taxon>
        <taxon>Chlorophyta</taxon>
        <taxon>core chlorophytes</taxon>
        <taxon>Chlorophyceae</taxon>
        <taxon>CS clade</taxon>
        <taxon>Chlamydomonadales</taxon>
        <taxon>Chlamydomonadaceae</taxon>
        <taxon>Chlamydomonas</taxon>
    </lineage>
</organism>
<dbReference type="PANTHER" id="PTHR43539:SF78">
    <property type="entry name" value="FLAVIN-CONTAINING MONOOXYGENASE"/>
    <property type="match status" value="1"/>
</dbReference>
<dbReference type="GO" id="GO:0004499">
    <property type="term" value="F:N,N-dimethylaniline monooxygenase activity"/>
    <property type="evidence" value="ECO:0007669"/>
    <property type="project" value="InterPro"/>
</dbReference>
<feature type="region of interest" description="Disordered" evidence="7">
    <location>
        <begin position="1822"/>
        <end position="1844"/>
    </location>
</feature>
<feature type="compositionally biased region" description="Low complexity" evidence="7">
    <location>
        <begin position="762"/>
        <end position="783"/>
    </location>
</feature>
<dbReference type="GO" id="GO:0050661">
    <property type="term" value="F:NADP binding"/>
    <property type="evidence" value="ECO:0007669"/>
    <property type="project" value="InterPro"/>
</dbReference>
<reference evidence="8" key="1">
    <citation type="journal article" date="2020" name="bioRxiv">
        <title>Comparative genomics of Chlamydomonas.</title>
        <authorList>
            <person name="Craig R.J."/>
            <person name="Hasan A.R."/>
            <person name="Ness R.W."/>
            <person name="Keightley P.D."/>
        </authorList>
    </citation>
    <scope>NUCLEOTIDE SEQUENCE</scope>
    <source>
        <strain evidence="8">CCAP 11/173</strain>
    </source>
</reference>
<feature type="region of interest" description="Disordered" evidence="7">
    <location>
        <begin position="1562"/>
        <end position="1582"/>
    </location>
</feature>
<evidence type="ECO:0000256" key="4">
    <source>
        <dbReference type="ARBA" id="ARBA00023002"/>
    </source>
</evidence>
<feature type="compositionally biased region" description="Low complexity" evidence="7">
    <location>
        <begin position="1300"/>
        <end position="1313"/>
    </location>
</feature>
<feature type="compositionally biased region" description="Low complexity" evidence="7">
    <location>
        <begin position="568"/>
        <end position="580"/>
    </location>
</feature>
<evidence type="ECO:0000256" key="6">
    <source>
        <dbReference type="RuleBase" id="RU361177"/>
    </source>
</evidence>
<name>A0A835WWA4_9CHLO</name>
<dbReference type="InterPro" id="IPR036188">
    <property type="entry name" value="FAD/NAD-bd_sf"/>
</dbReference>
<dbReference type="SUPFAM" id="SSF51905">
    <property type="entry name" value="FAD/NAD(P)-binding domain"/>
    <property type="match status" value="2"/>
</dbReference>
<feature type="region of interest" description="Disordered" evidence="7">
    <location>
        <begin position="751"/>
        <end position="789"/>
    </location>
</feature>
<feature type="compositionally biased region" description="Polar residues" evidence="7">
    <location>
        <begin position="1078"/>
        <end position="1095"/>
    </location>
</feature>
<feature type="compositionally biased region" description="Low complexity" evidence="7">
    <location>
        <begin position="1235"/>
        <end position="1254"/>
    </location>
</feature>
<dbReference type="GO" id="GO:0103075">
    <property type="term" value="F:indole-3-pyruvate monooxygenase activity"/>
    <property type="evidence" value="ECO:0007669"/>
    <property type="project" value="UniProtKB-EC"/>
</dbReference>
<feature type="region of interest" description="Disordered" evidence="7">
    <location>
        <begin position="507"/>
        <end position="589"/>
    </location>
</feature>
<evidence type="ECO:0000256" key="7">
    <source>
        <dbReference type="SAM" id="MobiDB-lite"/>
    </source>
</evidence>
<keyword evidence="4 6" id="KW-0560">Oxidoreductase</keyword>
<dbReference type="EMBL" id="JAEHOD010000001">
    <property type="protein sequence ID" value="KAG2454841.1"/>
    <property type="molecule type" value="Genomic_DNA"/>
</dbReference>
<comment type="caution">
    <text evidence="8">The sequence shown here is derived from an EMBL/GenBank/DDBJ whole genome shotgun (WGS) entry which is preliminary data.</text>
</comment>
<feature type="compositionally biased region" description="Low complexity" evidence="7">
    <location>
        <begin position="1261"/>
        <end position="1271"/>
    </location>
</feature>
<accession>A0A835WWA4</accession>
<keyword evidence="2 6" id="KW-0285">Flavoprotein</keyword>
<dbReference type="InterPro" id="IPR020946">
    <property type="entry name" value="Flavin_mOase-like"/>
</dbReference>
<evidence type="ECO:0000256" key="1">
    <source>
        <dbReference type="ARBA" id="ARBA00009183"/>
    </source>
</evidence>
<feature type="compositionally biased region" description="Basic and acidic residues" evidence="7">
    <location>
        <begin position="539"/>
        <end position="548"/>
    </location>
</feature>
<dbReference type="EC" id="1.-.-.-" evidence="6"/>
<dbReference type="InterPro" id="IPR050982">
    <property type="entry name" value="Auxin_biosynth/cation_transpt"/>
</dbReference>
<feature type="region of interest" description="Disordered" evidence="7">
    <location>
        <begin position="843"/>
        <end position="885"/>
    </location>
</feature>